<dbReference type="SUPFAM" id="SSF52151">
    <property type="entry name" value="FabD/lysophospholipase-like"/>
    <property type="match status" value="1"/>
</dbReference>
<proteinExistence type="predicted"/>
<dbReference type="Proteomes" id="UP000218209">
    <property type="component" value="Unassembled WGS sequence"/>
</dbReference>
<dbReference type="InterPro" id="IPR016035">
    <property type="entry name" value="Acyl_Trfase/lysoPLipase"/>
</dbReference>
<gene>
    <name evidence="1" type="ORF">BU14_0093s0044</name>
</gene>
<accession>A0A1X6PDP3</accession>
<name>A0A1X6PDP3_PORUM</name>
<reference evidence="1 2" key="1">
    <citation type="submission" date="2017-03" db="EMBL/GenBank/DDBJ databases">
        <title>WGS assembly of Porphyra umbilicalis.</title>
        <authorList>
            <person name="Brawley S.H."/>
            <person name="Blouin N.A."/>
            <person name="Ficko-Blean E."/>
            <person name="Wheeler G.L."/>
            <person name="Lohr M."/>
            <person name="Goodson H.V."/>
            <person name="Jenkins J.W."/>
            <person name="Blaby-Haas C.E."/>
            <person name="Helliwell K.E."/>
            <person name="Chan C."/>
            <person name="Marriage T."/>
            <person name="Bhattacharya D."/>
            <person name="Klein A.S."/>
            <person name="Badis Y."/>
            <person name="Brodie J."/>
            <person name="Cao Y."/>
            <person name="Collen J."/>
            <person name="Dittami S.M."/>
            <person name="Gachon C.M."/>
            <person name="Green B.R."/>
            <person name="Karpowicz S."/>
            <person name="Kim J.W."/>
            <person name="Kudahl U."/>
            <person name="Lin S."/>
            <person name="Michel G."/>
            <person name="Mittag M."/>
            <person name="Olson B.J."/>
            <person name="Pangilinan J."/>
            <person name="Peng Y."/>
            <person name="Qiu H."/>
            <person name="Shu S."/>
            <person name="Singer J.T."/>
            <person name="Smith A.G."/>
            <person name="Sprecher B.N."/>
            <person name="Wagner V."/>
            <person name="Wang W."/>
            <person name="Wang Z.-Y."/>
            <person name="Yan J."/>
            <person name="Yarish C."/>
            <person name="Zoeuner-Riek S."/>
            <person name="Zhuang Y."/>
            <person name="Zou Y."/>
            <person name="Lindquist E.A."/>
            <person name="Grimwood J."/>
            <person name="Barry K."/>
            <person name="Rokhsar D.S."/>
            <person name="Schmutz J."/>
            <person name="Stiller J.W."/>
            <person name="Grossman A.R."/>
            <person name="Prochnik S.E."/>
        </authorList>
    </citation>
    <scope>NUCLEOTIDE SEQUENCE [LARGE SCALE GENOMIC DNA]</scope>
    <source>
        <strain evidence="1">4086291</strain>
    </source>
</reference>
<evidence type="ECO:0000313" key="2">
    <source>
        <dbReference type="Proteomes" id="UP000218209"/>
    </source>
</evidence>
<evidence type="ECO:0000313" key="1">
    <source>
        <dbReference type="EMBL" id="OSX79001.1"/>
    </source>
</evidence>
<organism evidence="1 2">
    <name type="scientific">Porphyra umbilicalis</name>
    <name type="common">Purple laver</name>
    <name type="synonym">Red alga</name>
    <dbReference type="NCBI Taxonomy" id="2786"/>
    <lineage>
        <taxon>Eukaryota</taxon>
        <taxon>Rhodophyta</taxon>
        <taxon>Bangiophyceae</taxon>
        <taxon>Bangiales</taxon>
        <taxon>Bangiaceae</taxon>
        <taxon>Porphyra</taxon>
    </lineage>
</organism>
<dbReference type="AlphaFoldDB" id="A0A1X6PDP3"/>
<keyword evidence="2" id="KW-1185">Reference proteome</keyword>
<dbReference type="EMBL" id="KV918800">
    <property type="protein sequence ID" value="OSX79001.1"/>
    <property type="molecule type" value="Genomic_DNA"/>
</dbReference>
<sequence length="110" mass="12031">MAAVDDGSSPPVHRTFLLHLLPPVRLPALRSVGGFSSRRDVRCSSSVPCLFPGARREPAMYVDGGMSSWIPRFLLPVRLEQHHTAAVDKQRGHCEGTTGVGRTSHAVCWE</sequence>
<protein>
    <submittedName>
        <fullName evidence="1">Uncharacterized protein</fullName>
    </submittedName>
</protein>